<reference evidence="6" key="1">
    <citation type="submission" date="2016-10" db="EMBL/GenBank/DDBJ databases">
        <authorList>
            <person name="Varghese N."/>
            <person name="Submissions S."/>
        </authorList>
    </citation>
    <scope>NUCLEOTIDE SEQUENCE [LARGE SCALE GENOMIC DNA]</scope>
    <source>
        <strain evidence="6">930I</strain>
    </source>
</reference>
<evidence type="ECO:0000256" key="2">
    <source>
        <dbReference type="ARBA" id="ARBA00023002"/>
    </source>
</evidence>
<dbReference type="InterPro" id="IPR002347">
    <property type="entry name" value="SDR_fam"/>
</dbReference>
<keyword evidence="6" id="KW-1185">Reference proteome</keyword>
<organism evidence="5 6">
    <name type="scientific">Roseospirillum parvum</name>
    <dbReference type="NCBI Taxonomy" id="83401"/>
    <lineage>
        <taxon>Bacteria</taxon>
        <taxon>Pseudomonadati</taxon>
        <taxon>Pseudomonadota</taxon>
        <taxon>Alphaproteobacteria</taxon>
        <taxon>Rhodospirillales</taxon>
        <taxon>Rhodospirillaceae</taxon>
        <taxon>Roseospirillum</taxon>
    </lineage>
</organism>
<dbReference type="GO" id="GO:0016020">
    <property type="term" value="C:membrane"/>
    <property type="evidence" value="ECO:0007669"/>
    <property type="project" value="TreeGrafter"/>
</dbReference>
<dbReference type="PRINTS" id="PR00080">
    <property type="entry name" value="SDRFAMILY"/>
</dbReference>
<evidence type="ECO:0000313" key="5">
    <source>
        <dbReference type="EMBL" id="SDG88752.1"/>
    </source>
</evidence>
<name>A0A1G7XX20_9PROT</name>
<dbReference type="InterPro" id="IPR036291">
    <property type="entry name" value="NAD(P)-bd_dom_sf"/>
</dbReference>
<dbReference type="AlphaFoldDB" id="A0A1G7XX20"/>
<dbReference type="STRING" id="83401.SAMN05421742_103127"/>
<accession>A0A1G7XX20</accession>
<feature type="transmembrane region" description="Helical" evidence="4">
    <location>
        <begin position="224"/>
        <end position="245"/>
    </location>
</feature>
<keyword evidence="4" id="KW-0472">Membrane</keyword>
<dbReference type="Pfam" id="PF00106">
    <property type="entry name" value="adh_short"/>
    <property type="match status" value="1"/>
</dbReference>
<dbReference type="Gene3D" id="3.40.50.720">
    <property type="entry name" value="NAD(P)-binding Rossmann-like Domain"/>
    <property type="match status" value="1"/>
</dbReference>
<dbReference type="GO" id="GO:0016491">
    <property type="term" value="F:oxidoreductase activity"/>
    <property type="evidence" value="ECO:0007669"/>
    <property type="project" value="UniProtKB-KW"/>
</dbReference>
<proteinExistence type="inferred from homology"/>
<evidence type="ECO:0000256" key="4">
    <source>
        <dbReference type="SAM" id="Phobius"/>
    </source>
</evidence>
<comment type="similarity">
    <text evidence="1 3">Belongs to the short-chain dehydrogenases/reductases (SDR) family.</text>
</comment>
<dbReference type="RefSeq" id="WP_092616841.1">
    <property type="nucleotide sequence ID" value="NZ_FNCV01000003.1"/>
</dbReference>
<keyword evidence="4" id="KW-0812">Transmembrane</keyword>
<keyword evidence="2" id="KW-0560">Oxidoreductase</keyword>
<dbReference type="Proteomes" id="UP000217076">
    <property type="component" value="Unassembled WGS sequence"/>
</dbReference>
<gene>
    <name evidence="5" type="ORF">SAMN05421742_103127</name>
</gene>
<protein>
    <submittedName>
        <fullName evidence="5">Short-chain dehydrogenase</fullName>
    </submittedName>
</protein>
<evidence type="ECO:0000256" key="1">
    <source>
        <dbReference type="ARBA" id="ARBA00006484"/>
    </source>
</evidence>
<dbReference type="SUPFAM" id="SSF51735">
    <property type="entry name" value="NAD(P)-binding Rossmann-fold domains"/>
    <property type="match status" value="1"/>
</dbReference>
<keyword evidence="4" id="KW-1133">Transmembrane helix</keyword>
<sequence length="252" mass="26646">MTQHRPSLAWITGASTGIGRAVARRLAAQGWTVIASARGAEGLEKLAAETPNVVPWRLDVTDPEACARAVAGIEEAHGPIELAILNAGTHQPMGAADYDPAVAARVMGLNYQGTANSLAPVMAAMRKRGRGRIGLVASVAGYRGLPTAAAYAPSKAAVIALAESLAPELAADGVGLSVINPGFVKTPLTDRNDFPMPFLIEAEAAARHIVDGLDKGRFEIVFPWPMLAVFAIAQVLPRRWFLFLVRKGIVKR</sequence>
<dbReference type="EMBL" id="FNCV01000003">
    <property type="protein sequence ID" value="SDG88752.1"/>
    <property type="molecule type" value="Genomic_DNA"/>
</dbReference>
<dbReference type="PANTHER" id="PTHR44196:SF1">
    <property type="entry name" value="DEHYDROGENASE_REDUCTASE SDR FAMILY MEMBER 7B"/>
    <property type="match status" value="1"/>
</dbReference>
<dbReference type="PANTHER" id="PTHR44196">
    <property type="entry name" value="DEHYDROGENASE/REDUCTASE SDR FAMILY MEMBER 7B"/>
    <property type="match status" value="1"/>
</dbReference>
<dbReference type="PRINTS" id="PR00081">
    <property type="entry name" value="GDHRDH"/>
</dbReference>
<evidence type="ECO:0000256" key="3">
    <source>
        <dbReference type="RuleBase" id="RU000363"/>
    </source>
</evidence>
<dbReference type="OrthoDB" id="335726at2"/>
<evidence type="ECO:0000313" key="6">
    <source>
        <dbReference type="Proteomes" id="UP000217076"/>
    </source>
</evidence>